<keyword evidence="5" id="KW-1185">Reference proteome</keyword>
<dbReference type="OrthoDB" id="5450709at2"/>
<sequence>MKKLNLAVLAMFTGILFANAQSPADTGTYKNRKLQLEEVNIVSSYYHQDGDHAAVTGGIGSQNLTDLSNSIQVTLSKYDTHNRKHTLNLELGIDHYTSASSDKIDPKTISSASSADTRFYPSISWEMENKNGTTFGAGLSFSHEFDYQSIGANLMFAQKTRNKMGEFSLKLQTYQDNLKLVYPIELRTGGGGGYREHEDYATAGRKTYSGGISWSQIVNSRFQLMFLADVIYQSGYLGLPFHRVYFNDNSVHVEKLPDSRLKIPLGIRANYFLGDRVVLRGYYRYYHDNWNINAHTASLETSIKLSPFYSLTPFYRYNHQTGTKYFAAYQAHTSADEYYTSNYDLAGFDSHFFGTGIRMIPPHGVFGMQRFNMLELRYGHYTQNNGLQANIISLNLKFK</sequence>
<dbReference type="EMBL" id="CP140154">
    <property type="protein sequence ID" value="WQG90489.1"/>
    <property type="molecule type" value="Genomic_DNA"/>
</dbReference>
<name>A0A1K1SLX2_9BACT</name>
<gene>
    <name evidence="2" type="ORF">SAMN05661012_05699</name>
    <name evidence="3" type="ORF">SR876_03200</name>
</gene>
<dbReference type="Pfam" id="PF12094">
    <property type="entry name" value="DUF3570"/>
    <property type="match status" value="1"/>
</dbReference>
<dbReference type="InterPro" id="IPR021953">
    <property type="entry name" value="DUF3570"/>
</dbReference>
<evidence type="ECO:0000313" key="3">
    <source>
        <dbReference type="EMBL" id="WQG90489.1"/>
    </source>
</evidence>
<accession>A0A1K1SLX2</accession>
<evidence type="ECO:0000256" key="1">
    <source>
        <dbReference type="SAM" id="SignalP"/>
    </source>
</evidence>
<feature type="chain" id="PRO_5013063454" evidence="1">
    <location>
        <begin position="21"/>
        <end position="399"/>
    </location>
</feature>
<protein>
    <submittedName>
        <fullName evidence="3">DUF3570 domain-containing protein</fullName>
    </submittedName>
</protein>
<evidence type="ECO:0000313" key="5">
    <source>
        <dbReference type="Proteomes" id="UP001326715"/>
    </source>
</evidence>
<dbReference type="STRING" id="1004.SAMN05661012_05699"/>
<dbReference type="EMBL" id="FPIZ01000026">
    <property type="protein sequence ID" value="SFW85290.1"/>
    <property type="molecule type" value="Genomic_DNA"/>
</dbReference>
<dbReference type="AlphaFoldDB" id="A0A1K1SLX2"/>
<evidence type="ECO:0000313" key="4">
    <source>
        <dbReference type="Proteomes" id="UP000183788"/>
    </source>
</evidence>
<dbReference type="Proteomes" id="UP000183788">
    <property type="component" value="Unassembled WGS sequence"/>
</dbReference>
<evidence type="ECO:0000313" key="2">
    <source>
        <dbReference type="EMBL" id="SFW85290.1"/>
    </source>
</evidence>
<dbReference type="Proteomes" id="UP001326715">
    <property type="component" value="Chromosome"/>
</dbReference>
<reference evidence="3 5" key="2">
    <citation type="submission" date="2023-11" db="EMBL/GenBank/DDBJ databases">
        <title>MicrobeMod: A computational toolkit for identifying prokaryotic methylation and restriction-modification with nanopore sequencing.</title>
        <authorList>
            <person name="Crits-Christoph A."/>
            <person name="Kang S.C."/>
            <person name="Lee H."/>
            <person name="Ostrov N."/>
        </authorList>
    </citation>
    <scope>NUCLEOTIDE SEQUENCE [LARGE SCALE GENOMIC DNA]</scope>
    <source>
        <strain evidence="3 5">ATCC 23090</strain>
    </source>
</reference>
<organism evidence="2 4">
    <name type="scientific">Chitinophaga sancti</name>
    <dbReference type="NCBI Taxonomy" id="1004"/>
    <lineage>
        <taxon>Bacteria</taxon>
        <taxon>Pseudomonadati</taxon>
        <taxon>Bacteroidota</taxon>
        <taxon>Chitinophagia</taxon>
        <taxon>Chitinophagales</taxon>
        <taxon>Chitinophagaceae</taxon>
        <taxon>Chitinophaga</taxon>
    </lineage>
</organism>
<dbReference type="RefSeq" id="WP_072364961.1">
    <property type="nucleotide sequence ID" value="NZ_CBHWAX010000174.1"/>
</dbReference>
<keyword evidence="1" id="KW-0732">Signal</keyword>
<feature type="signal peptide" evidence="1">
    <location>
        <begin position="1"/>
        <end position="20"/>
    </location>
</feature>
<proteinExistence type="predicted"/>
<reference evidence="2 4" key="1">
    <citation type="submission" date="2016-11" db="EMBL/GenBank/DDBJ databases">
        <authorList>
            <person name="Jaros S."/>
            <person name="Januszkiewicz K."/>
            <person name="Wedrychowicz H."/>
        </authorList>
    </citation>
    <scope>NUCLEOTIDE SEQUENCE [LARGE SCALE GENOMIC DNA]</scope>
    <source>
        <strain evidence="2 4">DSM 784</strain>
    </source>
</reference>